<feature type="transmembrane region" description="Helical" evidence="8">
    <location>
        <begin position="280"/>
        <end position="303"/>
    </location>
</feature>
<feature type="transmembrane region" description="Helical" evidence="8">
    <location>
        <begin position="124"/>
        <end position="148"/>
    </location>
</feature>
<organism evidence="9 10">
    <name type="scientific">Alicyclobacillus macrosporangiidus</name>
    <dbReference type="NCBI Taxonomy" id="392015"/>
    <lineage>
        <taxon>Bacteria</taxon>
        <taxon>Bacillati</taxon>
        <taxon>Bacillota</taxon>
        <taxon>Bacilli</taxon>
        <taxon>Bacillales</taxon>
        <taxon>Alicyclobacillaceae</taxon>
        <taxon>Alicyclobacillus</taxon>
    </lineage>
</organism>
<dbReference type="GO" id="GO:0005886">
    <property type="term" value="C:plasma membrane"/>
    <property type="evidence" value="ECO:0007669"/>
    <property type="project" value="UniProtKB-SubCell"/>
</dbReference>
<evidence type="ECO:0000256" key="2">
    <source>
        <dbReference type="ARBA" id="ARBA00010100"/>
    </source>
</evidence>
<reference evidence="10" key="1">
    <citation type="submission" date="2016-10" db="EMBL/GenBank/DDBJ databases">
        <authorList>
            <person name="Varghese N."/>
        </authorList>
    </citation>
    <scope>NUCLEOTIDE SEQUENCE [LARGE SCALE GENOMIC DNA]</scope>
    <source>
        <strain evidence="10">DSM 17980</strain>
    </source>
</reference>
<feature type="transmembrane region" description="Helical" evidence="8">
    <location>
        <begin position="6"/>
        <end position="24"/>
    </location>
</feature>
<keyword evidence="3 8" id="KW-0813">Transport</keyword>
<keyword evidence="4 8" id="KW-1003">Cell membrane</keyword>
<keyword evidence="5 8" id="KW-0812">Transmembrane</keyword>
<dbReference type="InterPro" id="IPR003804">
    <property type="entry name" value="Lactate_perm"/>
</dbReference>
<evidence type="ECO:0000313" key="10">
    <source>
        <dbReference type="Proteomes" id="UP000183508"/>
    </source>
</evidence>
<evidence type="ECO:0000256" key="6">
    <source>
        <dbReference type="ARBA" id="ARBA00022989"/>
    </source>
</evidence>
<dbReference type="GO" id="GO:0015129">
    <property type="term" value="F:lactate transmembrane transporter activity"/>
    <property type="evidence" value="ECO:0007669"/>
    <property type="project" value="UniProtKB-UniRule"/>
</dbReference>
<keyword evidence="7 8" id="KW-0472">Membrane</keyword>
<comment type="subcellular location">
    <subcellularLocation>
        <location evidence="1 8">Cell membrane</location>
        <topology evidence="1 8">Multi-pass membrane protein</topology>
    </subcellularLocation>
</comment>
<proteinExistence type="inferred from homology"/>
<evidence type="ECO:0000313" key="9">
    <source>
        <dbReference type="EMBL" id="SFU47888.1"/>
    </source>
</evidence>
<dbReference type="Proteomes" id="UP000183508">
    <property type="component" value="Unassembled WGS sequence"/>
</dbReference>
<comment type="function">
    <text evidence="8">Uptake of L-lactate across the membrane. Can also transport D-lactate and glycolate.</text>
</comment>
<evidence type="ECO:0000256" key="7">
    <source>
        <dbReference type="ARBA" id="ARBA00023136"/>
    </source>
</evidence>
<comment type="similarity">
    <text evidence="2 8">Belongs to the lactate permease family.</text>
</comment>
<evidence type="ECO:0000256" key="5">
    <source>
        <dbReference type="ARBA" id="ARBA00022692"/>
    </source>
</evidence>
<dbReference type="STRING" id="392015.SAMN05421543_102208"/>
<evidence type="ECO:0000256" key="8">
    <source>
        <dbReference type="RuleBase" id="RU365092"/>
    </source>
</evidence>
<dbReference type="Pfam" id="PF02652">
    <property type="entry name" value="Lactate_perm"/>
    <property type="match status" value="1"/>
</dbReference>
<gene>
    <name evidence="9" type="ORF">SAMN05421543_102208</name>
</gene>
<sequence length="395" mass="40481">MGWDEWLAVSPVIAAPLLLALGFAPERAAVLALLTQSAVPWGALAVGTVLNAELSGVPLRTIGVGSAWMTVPLYLLYAAVIAGLAGGWRSAWRHTPAILVVWAALSAVTWAVNAYVAVPLAGVMAGGVAAGAFVLYLRVVGQPAGLAVHETAAERDAAKVVAEAGAALPLWRCLAPYGVLVGFSLAVNLWPDVSHALSIPLVLRAPALQFELPLLTSPGFALLLASLAGMALFRLTGRQAWRCVCRTLVQVWPVAVSTAGFVAMSTVMQRAGMIDGVSHALAAWLGPGFVFVSPLLGGLGGFITGSNSAANAMFAPFQTTMAHALHQSPALYAVLQNVAASNLTMASPSRVALAASIAGLPGREGTLTRRMMALAVVVIGMVTGMATAGTAVARG</sequence>
<dbReference type="PANTHER" id="PTHR30003">
    <property type="entry name" value="L-LACTATE PERMEASE"/>
    <property type="match status" value="1"/>
</dbReference>
<accession>A0A1I7GHK3</accession>
<name>A0A1I7GHK3_9BACL</name>
<evidence type="ECO:0000256" key="4">
    <source>
        <dbReference type="ARBA" id="ARBA00022475"/>
    </source>
</evidence>
<feature type="transmembrane region" description="Helical" evidence="8">
    <location>
        <begin position="97"/>
        <end position="118"/>
    </location>
</feature>
<keyword evidence="10" id="KW-1185">Reference proteome</keyword>
<evidence type="ECO:0000256" key="1">
    <source>
        <dbReference type="ARBA" id="ARBA00004651"/>
    </source>
</evidence>
<evidence type="ECO:0000256" key="3">
    <source>
        <dbReference type="ARBA" id="ARBA00022448"/>
    </source>
</evidence>
<feature type="transmembrane region" description="Helical" evidence="8">
    <location>
        <begin position="372"/>
        <end position="393"/>
    </location>
</feature>
<feature type="transmembrane region" description="Helical" evidence="8">
    <location>
        <begin position="62"/>
        <end position="85"/>
    </location>
</feature>
<keyword evidence="6 8" id="KW-1133">Transmembrane helix</keyword>
<feature type="transmembrane region" description="Helical" evidence="8">
    <location>
        <begin position="210"/>
        <end position="235"/>
    </location>
</feature>
<feature type="transmembrane region" description="Helical" evidence="8">
    <location>
        <begin position="247"/>
        <end position="268"/>
    </location>
</feature>
<dbReference type="EMBL" id="FPBV01000002">
    <property type="protein sequence ID" value="SFU47888.1"/>
    <property type="molecule type" value="Genomic_DNA"/>
</dbReference>
<dbReference type="AlphaFoldDB" id="A0A1I7GHK3"/>
<dbReference type="GO" id="GO:0015295">
    <property type="term" value="F:solute:proton symporter activity"/>
    <property type="evidence" value="ECO:0007669"/>
    <property type="project" value="TreeGrafter"/>
</dbReference>
<comment type="caution">
    <text evidence="8">Lacks conserved residue(s) required for the propagation of feature annotation.</text>
</comment>
<dbReference type="PANTHER" id="PTHR30003:SF0">
    <property type="entry name" value="GLYCOLATE PERMEASE GLCA-RELATED"/>
    <property type="match status" value="1"/>
</dbReference>
<feature type="transmembrane region" description="Helical" evidence="8">
    <location>
        <begin position="169"/>
        <end position="190"/>
    </location>
</feature>
<protein>
    <recommendedName>
        <fullName evidence="8">L-lactate permease</fullName>
    </recommendedName>
</protein>
<feature type="transmembrane region" description="Helical" evidence="8">
    <location>
        <begin position="31"/>
        <end position="50"/>
    </location>
</feature>